<organism evidence="3">
    <name type="scientific">Caenorhabditis remanei</name>
    <name type="common">Caenorhabditis vulgaris</name>
    <dbReference type="NCBI Taxonomy" id="31234"/>
    <lineage>
        <taxon>Eukaryota</taxon>
        <taxon>Metazoa</taxon>
        <taxon>Ecdysozoa</taxon>
        <taxon>Nematoda</taxon>
        <taxon>Chromadorea</taxon>
        <taxon>Rhabditida</taxon>
        <taxon>Rhabditina</taxon>
        <taxon>Rhabditomorpha</taxon>
        <taxon>Rhabditoidea</taxon>
        <taxon>Rhabditidae</taxon>
        <taxon>Peloderinae</taxon>
        <taxon>Caenorhabditis</taxon>
    </lineage>
</organism>
<feature type="compositionally biased region" description="Low complexity" evidence="1">
    <location>
        <begin position="195"/>
        <end position="206"/>
    </location>
</feature>
<dbReference type="EMBL" id="DS268499">
    <property type="protein sequence ID" value="EFP12817.1"/>
    <property type="molecule type" value="Genomic_DNA"/>
</dbReference>
<feature type="region of interest" description="Disordered" evidence="1">
    <location>
        <begin position="195"/>
        <end position="224"/>
    </location>
</feature>
<evidence type="ECO:0000313" key="2">
    <source>
        <dbReference type="EMBL" id="EFP12817.1"/>
    </source>
</evidence>
<dbReference type="Proteomes" id="UP000008281">
    <property type="component" value="Unassembled WGS sequence"/>
</dbReference>
<keyword evidence="3" id="KW-1185">Reference proteome</keyword>
<dbReference type="HOGENOM" id="CLU_1046769_0_0_1"/>
<feature type="compositionally biased region" description="Polar residues" evidence="1">
    <location>
        <begin position="87"/>
        <end position="99"/>
    </location>
</feature>
<feature type="compositionally biased region" description="Basic and acidic residues" evidence="1">
    <location>
        <begin position="149"/>
        <end position="166"/>
    </location>
</feature>
<feature type="region of interest" description="Disordered" evidence="1">
    <location>
        <begin position="149"/>
        <end position="183"/>
    </location>
</feature>
<name>E3MZ47_CAERE</name>
<feature type="compositionally biased region" description="Polar residues" evidence="1">
    <location>
        <begin position="12"/>
        <end position="33"/>
    </location>
</feature>
<feature type="compositionally biased region" description="Low complexity" evidence="1">
    <location>
        <begin position="34"/>
        <end position="49"/>
    </location>
</feature>
<protein>
    <submittedName>
        <fullName evidence="2">Uncharacterized protein</fullName>
    </submittedName>
</protein>
<feature type="region of interest" description="Disordered" evidence="1">
    <location>
        <begin position="1"/>
        <end position="100"/>
    </location>
</feature>
<feature type="region of interest" description="Disordered" evidence="1">
    <location>
        <begin position="285"/>
        <end position="311"/>
    </location>
</feature>
<reference evidence="2" key="1">
    <citation type="submission" date="2007-07" db="EMBL/GenBank/DDBJ databases">
        <title>PCAP assembly of the Caenorhabditis remanei genome.</title>
        <authorList>
            <consortium name="The Caenorhabditis remanei Sequencing Consortium"/>
            <person name="Wilson R.K."/>
        </authorList>
    </citation>
    <scope>NUCLEOTIDE SEQUENCE [LARGE SCALE GENOMIC DNA]</scope>
    <source>
        <strain evidence="2">PB4641</strain>
    </source>
</reference>
<dbReference type="AlphaFoldDB" id="E3MZ47"/>
<dbReference type="InParanoid" id="E3MZ47"/>
<evidence type="ECO:0000313" key="3">
    <source>
        <dbReference type="Proteomes" id="UP000008281"/>
    </source>
</evidence>
<feature type="compositionally biased region" description="Polar residues" evidence="1">
    <location>
        <begin position="285"/>
        <end position="296"/>
    </location>
</feature>
<accession>E3MZ47</accession>
<feature type="compositionally biased region" description="Basic and acidic residues" evidence="1">
    <location>
        <begin position="69"/>
        <end position="86"/>
    </location>
</feature>
<evidence type="ECO:0000256" key="1">
    <source>
        <dbReference type="SAM" id="MobiDB-lite"/>
    </source>
</evidence>
<proteinExistence type="predicted"/>
<gene>
    <name evidence="2" type="ORF">CRE_05089</name>
</gene>
<sequence>MSEQTPELGVKETSSTESPSAWTPTNSDNHFMMSSQADSKSSASDNDSQGPKESNVFMQEGKAVGTQRKLRDEGQGESTRRFESNRRTSSADQSVTPDTVRTFDVVQMFRATGSTAGKGPGPTSQKVKIEISSIETKSLKNLVLKLKPDSEKSGVSDSEKSGREELSICEGGSAQEKRNHENGCHPLLTSQQCHKLTITSSTSNKTTKSKDANRSQKTKTSKRSTSGMVYNYFPIMSIWKSSSFYPPSVASLAPSYYASDTTHRDTVTNSPKQAHYGTPTTLIQTTANDVSASPSPKHSLDAATHMKRMRQ</sequence>